<sequence length="235" mass="26171">MPPKGASPTLDTRTSKRARTINVKLTDPNNVDAARAPQSLLQKQTSTNRSSSSKKTGDPVISKKNRVASIPSSDSEIELRYTGATTSSKKDNDGLLKDLEGLEEIGELPAEGKTKDLDYFYGKSFKDDKGKSRRKCTVCKTLLVADVTTCRRHLQAAHKGDYLKWVKDTPGAINKLPEYLAEQRKKQDEKLQQSMVTDHFNKAEPKECIIPYSNELFQQAATEWLIATDQPSIPT</sequence>
<dbReference type="Proteomes" id="UP000054279">
    <property type="component" value="Unassembled WGS sequence"/>
</dbReference>
<dbReference type="OrthoDB" id="3256444at2759"/>
<keyword evidence="3" id="KW-1185">Reference proteome</keyword>
<evidence type="ECO:0000313" key="3">
    <source>
        <dbReference type="Proteomes" id="UP000054279"/>
    </source>
</evidence>
<feature type="compositionally biased region" description="Low complexity" evidence="1">
    <location>
        <begin position="43"/>
        <end position="54"/>
    </location>
</feature>
<dbReference type="AlphaFoldDB" id="A0A0C9U4B1"/>
<name>A0A0C9U4B1_SPHS4</name>
<gene>
    <name evidence="2" type="ORF">M422DRAFT_56637</name>
</gene>
<dbReference type="HOGENOM" id="CLU_1180873_0_0_1"/>
<organism evidence="2 3">
    <name type="scientific">Sphaerobolus stellatus (strain SS14)</name>
    <dbReference type="NCBI Taxonomy" id="990650"/>
    <lineage>
        <taxon>Eukaryota</taxon>
        <taxon>Fungi</taxon>
        <taxon>Dikarya</taxon>
        <taxon>Basidiomycota</taxon>
        <taxon>Agaricomycotina</taxon>
        <taxon>Agaricomycetes</taxon>
        <taxon>Phallomycetidae</taxon>
        <taxon>Geastrales</taxon>
        <taxon>Sphaerobolaceae</taxon>
        <taxon>Sphaerobolus</taxon>
    </lineage>
</organism>
<protein>
    <submittedName>
        <fullName evidence="2">Uncharacterized protein</fullName>
    </submittedName>
</protein>
<reference evidence="2 3" key="1">
    <citation type="submission" date="2014-06" db="EMBL/GenBank/DDBJ databases">
        <title>Evolutionary Origins and Diversification of the Mycorrhizal Mutualists.</title>
        <authorList>
            <consortium name="DOE Joint Genome Institute"/>
            <consortium name="Mycorrhizal Genomics Consortium"/>
            <person name="Kohler A."/>
            <person name="Kuo A."/>
            <person name="Nagy L.G."/>
            <person name="Floudas D."/>
            <person name="Copeland A."/>
            <person name="Barry K.W."/>
            <person name="Cichocki N."/>
            <person name="Veneault-Fourrey C."/>
            <person name="LaButti K."/>
            <person name="Lindquist E.A."/>
            <person name="Lipzen A."/>
            <person name="Lundell T."/>
            <person name="Morin E."/>
            <person name="Murat C."/>
            <person name="Riley R."/>
            <person name="Ohm R."/>
            <person name="Sun H."/>
            <person name="Tunlid A."/>
            <person name="Henrissat B."/>
            <person name="Grigoriev I.V."/>
            <person name="Hibbett D.S."/>
            <person name="Martin F."/>
        </authorList>
    </citation>
    <scope>NUCLEOTIDE SEQUENCE [LARGE SCALE GENOMIC DNA]</scope>
    <source>
        <strain evidence="2 3">SS14</strain>
    </source>
</reference>
<proteinExistence type="predicted"/>
<dbReference type="EMBL" id="KN837562">
    <property type="protein sequence ID" value="KIJ23927.1"/>
    <property type="molecule type" value="Genomic_DNA"/>
</dbReference>
<evidence type="ECO:0000313" key="2">
    <source>
        <dbReference type="EMBL" id="KIJ23927.1"/>
    </source>
</evidence>
<evidence type="ECO:0000256" key="1">
    <source>
        <dbReference type="SAM" id="MobiDB-lite"/>
    </source>
</evidence>
<feature type="region of interest" description="Disordered" evidence="1">
    <location>
        <begin position="1"/>
        <end position="73"/>
    </location>
</feature>
<accession>A0A0C9U4B1</accession>